<organism evidence="4 5">
    <name type="scientific">Aspergillus ellipticus CBS 707.79</name>
    <dbReference type="NCBI Taxonomy" id="1448320"/>
    <lineage>
        <taxon>Eukaryota</taxon>
        <taxon>Fungi</taxon>
        <taxon>Dikarya</taxon>
        <taxon>Ascomycota</taxon>
        <taxon>Pezizomycotina</taxon>
        <taxon>Eurotiomycetes</taxon>
        <taxon>Eurotiomycetidae</taxon>
        <taxon>Eurotiales</taxon>
        <taxon>Aspergillaceae</taxon>
        <taxon>Aspergillus</taxon>
        <taxon>Aspergillus subgen. Circumdati</taxon>
    </lineage>
</organism>
<evidence type="ECO:0000313" key="5">
    <source>
        <dbReference type="Proteomes" id="UP000247810"/>
    </source>
</evidence>
<dbReference type="OrthoDB" id="3358371at2759"/>
<proteinExistence type="inferred from homology"/>
<dbReference type="Proteomes" id="UP000247810">
    <property type="component" value="Unassembled WGS sequence"/>
</dbReference>
<dbReference type="InterPro" id="IPR051164">
    <property type="entry name" value="NmrA-like_oxidored"/>
</dbReference>
<accession>A0A319DBQ0</accession>
<keyword evidence="5" id="KW-1185">Reference proteome</keyword>
<dbReference type="STRING" id="1448320.A0A319DBQ0"/>
<evidence type="ECO:0000256" key="2">
    <source>
        <dbReference type="ARBA" id="ARBA00022857"/>
    </source>
</evidence>
<comment type="similarity">
    <text evidence="1">Belongs to the NmrA-type oxidoreductase family.</text>
</comment>
<dbReference type="Gene3D" id="3.90.25.10">
    <property type="entry name" value="UDP-galactose 4-epimerase, domain 1"/>
    <property type="match status" value="1"/>
</dbReference>
<dbReference type="GO" id="GO:0005634">
    <property type="term" value="C:nucleus"/>
    <property type="evidence" value="ECO:0007669"/>
    <property type="project" value="TreeGrafter"/>
</dbReference>
<dbReference type="EMBL" id="KZ825864">
    <property type="protein sequence ID" value="PYH94825.1"/>
    <property type="molecule type" value="Genomic_DNA"/>
</dbReference>
<protein>
    <submittedName>
        <fullName evidence="4">NAD(P)-binding protein</fullName>
    </submittedName>
</protein>
<dbReference type="InterPro" id="IPR008030">
    <property type="entry name" value="NmrA-like"/>
</dbReference>
<feature type="domain" description="NmrA-like" evidence="3">
    <location>
        <begin position="4"/>
        <end position="304"/>
    </location>
</feature>
<evidence type="ECO:0000259" key="3">
    <source>
        <dbReference type="Pfam" id="PF05368"/>
    </source>
</evidence>
<dbReference type="PANTHER" id="PTHR42748:SF11">
    <property type="entry name" value="NMRA-LIKE DOMAIN-CONTAINING PROTEIN"/>
    <property type="match status" value="1"/>
</dbReference>
<gene>
    <name evidence="4" type="ORF">BO71DRAFT_398535</name>
</gene>
<evidence type="ECO:0000256" key="1">
    <source>
        <dbReference type="ARBA" id="ARBA00006328"/>
    </source>
</evidence>
<dbReference type="CDD" id="cd05251">
    <property type="entry name" value="NmrA_like_SDR_a"/>
    <property type="match status" value="1"/>
</dbReference>
<dbReference type="SUPFAM" id="SSF51735">
    <property type="entry name" value="NAD(P)-binding Rossmann-fold domains"/>
    <property type="match status" value="1"/>
</dbReference>
<reference evidence="4 5" key="1">
    <citation type="submission" date="2018-02" db="EMBL/GenBank/DDBJ databases">
        <title>The genomes of Aspergillus section Nigri reveals drivers in fungal speciation.</title>
        <authorList>
            <consortium name="DOE Joint Genome Institute"/>
            <person name="Vesth T.C."/>
            <person name="Nybo J."/>
            <person name="Theobald S."/>
            <person name="Brandl J."/>
            <person name="Frisvad J.C."/>
            <person name="Nielsen K.F."/>
            <person name="Lyhne E.K."/>
            <person name="Kogle M.E."/>
            <person name="Kuo A."/>
            <person name="Riley R."/>
            <person name="Clum A."/>
            <person name="Nolan M."/>
            <person name="Lipzen A."/>
            <person name="Salamov A."/>
            <person name="Henrissat B."/>
            <person name="Wiebenga A."/>
            <person name="De vries R.P."/>
            <person name="Grigoriev I.V."/>
            <person name="Mortensen U.H."/>
            <person name="Andersen M.R."/>
            <person name="Baker S.E."/>
        </authorList>
    </citation>
    <scope>NUCLEOTIDE SEQUENCE [LARGE SCALE GENOMIC DNA]</scope>
    <source>
        <strain evidence="4 5">CBS 707.79</strain>
    </source>
</reference>
<keyword evidence="2" id="KW-0521">NADP</keyword>
<dbReference type="Pfam" id="PF05368">
    <property type="entry name" value="NmrA"/>
    <property type="match status" value="1"/>
</dbReference>
<dbReference type="PANTHER" id="PTHR42748">
    <property type="entry name" value="NITROGEN METABOLITE REPRESSION PROTEIN NMRA FAMILY MEMBER"/>
    <property type="match status" value="1"/>
</dbReference>
<dbReference type="Gene3D" id="3.40.50.720">
    <property type="entry name" value="NAD(P)-binding Rossmann-like Domain"/>
    <property type="match status" value="1"/>
</dbReference>
<sequence length="314" mass="34464">MAPNKLLVVFGATGQQGGSIIDYVLNDPTLPQQFSIRAVTRDPSASAAVALTKRGVEVVQADANNKASLEKATQGADTTFIMTAQNFADEDIEATEVAQGKAMVDAAVSGGSKYVIFSTLPDVIKISGGKYTQATNFNSKVQIEEYIRASPVKAIFYAPGWFMQNCAHVWSTRRMPDNTLALLDVVSPQTRFPLIDIQRDTGKFLGPVLMEPEKFVGRTLAVASEIRTYQEVAEIMSKVRGEPVQYRQVSKEEVFGTQCPPLIVERIGAMMGFYEEYPLYGPDMDNVVAESVAMAGGRMNTFEELLKMRFQESS</sequence>
<dbReference type="VEuPathDB" id="FungiDB:BO71DRAFT_398535"/>
<evidence type="ECO:0000313" key="4">
    <source>
        <dbReference type="EMBL" id="PYH94825.1"/>
    </source>
</evidence>
<name>A0A319DBQ0_9EURO</name>
<dbReference type="InterPro" id="IPR036291">
    <property type="entry name" value="NAD(P)-bd_dom_sf"/>
</dbReference>
<dbReference type="AlphaFoldDB" id="A0A319DBQ0"/>